<dbReference type="SUPFAM" id="SSF47413">
    <property type="entry name" value="lambda repressor-like DNA-binding domains"/>
    <property type="match status" value="1"/>
</dbReference>
<evidence type="ECO:0000259" key="1">
    <source>
        <dbReference type="PROSITE" id="PS50943"/>
    </source>
</evidence>
<accession>A0A428YUQ3</accession>
<sequence length="290" mass="32606">MADETAVPKTRRRQLARRLRDLRKESGYTLEQAAERSSLSAATISRIETGKQVILPWSVRLLCQAYGVGQPDLDHLVRLAEESEEPGWIVEYAPTVPNWFSRYVGEEADASEIRTYQPSVVPGLLQTEDYTRAVMRAARPDVDEESLDSSLGLRRRRQERLNSDAPPQVLAVIDESVVRRPVGGRRVMADQLLHLVELGKRPNITIQILPFGVGEHPAMISPFNELHFSGELGDPTIYLEVYNGAVYPDGPDDKAHFAWMWVRLRELALSPEDSSSLLTRLVAELQNPGE</sequence>
<dbReference type="RefSeq" id="WP_125728153.1">
    <property type="nucleotide sequence ID" value="NZ_QHKI01000056.1"/>
</dbReference>
<dbReference type="AlphaFoldDB" id="A0A428YUQ3"/>
<evidence type="ECO:0000313" key="3">
    <source>
        <dbReference type="Proteomes" id="UP000287547"/>
    </source>
</evidence>
<protein>
    <submittedName>
        <fullName evidence="2">XRE family transcriptional regulator</fullName>
    </submittedName>
</protein>
<dbReference type="InterPro" id="IPR001387">
    <property type="entry name" value="Cro/C1-type_HTH"/>
</dbReference>
<dbReference type="Pfam" id="PF13560">
    <property type="entry name" value="HTH_31"/>
    <property type="match status" value="1"/>
</dbReference>
<dbReference type="EMBL" id="QHKI01000056">
    <property type="protein sequence ID" value="RSM73427.1"/>
    <property type="molecule type" value="Genomic_DNA"/>
</dbReference>
<dbReference type="GO" id="GO:0003677">
    <property type="term" value="F:DNA binding"/>
    <property type="evidence" value="ECO:0007669"/>
    <property type="project" value="InterPro"/>
</dbReference>
<dbReference type="Proteomes" id="UP000287547">
    <property type="component" value="Unassembled WGS sequence"/>
</dbReference>
<organism evidence="2 3">
    <name type="scientific">Kibdelosporangium aridum</name>
    <dbReference type="NCBI Taxonomy" id="2030"/>
    <lineage>
        <taxon>Bacteria</taxon>
        <taxon>Bacillati</taxon>
        <taxon>Actinomycetota</taxon>
        <taxon>Actinomycetes</taxon>
        <taxon>Pseudonocardiales</taxon>
        <taxon>Pseudonocardiaceae</taxon>
        <taxon>Kibdelosporangium</taxon>
    </lineage>
</organism>
<reference evidence="2 3" key="1">
    <citation type="submission" date="2018-05" db="EMBL/GenBank/DDBJ databases">
        <title>Evolution of GPA BGCs.</title>
        <authorList>
            <person name="Waglechner N."/>
            <person name="Wright G.D."/>
        </authorList>
    </citation>
    <scope>NUCLEOTIDE SEQUENCE [LARGE SCALE GENOMIC DNA]</scope>
    <source>
        <strain evidence="2 3">A82846</strain>
    </source>
</reference>
<dbReference type="InterPro" id="IPR043917">
    <property type="entry name" value="DUF5753"/>
</dbReference>
<feature type="domain" description="HTH cro/C1-type" evidence="1">
    <location>
        <begin position="19"/>
        <end position="73"/>
    </location>
</feature>
<dbReference type="InterPro" id="IPR010982">
    <property type="entry name" value="Lambda_DNA-bd_dom_sf"/>
</dbReference>
<gene>
    <name evidence="2" type="ORF">DMH04_41180</name>
</gene>
<name>A0A428YUQ3_KIBAR</name>
<dbReference type="OrthoDB" id="4285266at2"/>
<dbReference type="PROSITE" id="PS50943">
    <property type="entry name" value="HTH_CROC1"/>
    <property type="match status" value="1"/>
</dbReference>
<proteinExistence type="predicted"/>
<comment type="caution">
    <text evidence="2">The sequence shown here is derived from an EMBL/GenBank/DDBJ whole genome shotgun (WGS) entry which is preliminary data.</text>
</comment>
<dbReference type="Gene3D" id="1.10.260.40">
    <property type="entry name" value="lambda repressor-like DNA-binding domains"/>
    <property type="match status" value="1"/>
</dbReference>
<dbReference type="SMART" id="SM00530">
    <property type="entry name" value="HTH_XRE"/>
    <property type="match status" value="1"/>
</dbReference>
<dbReference type="CDD" id="cd00093">
    <property type="entry name" value="HTH_XRE"/>
    <property type="match status" value="1"/>
</dbReference>
<evidence type="ECO:0000313" key="2">
    <source>
        <dbReference type="EMBL" id="RSM73427.1"/>
    </source>
</evidence>
<dbReference type="Pfam" id="PF19054">
    <property type="entry name" value="DUF5753"/>
    <property type="match status" value="1"/>
</dbReference>